<dbReference type="PRINTS" id="PR00175">
    <property type="entry name" value="NAALASMPORT"/>
</dbReference>
<evidence type="ECO:0000256" key="2">
    <source>
        <dbReference type="ARBA" id="ARBA00009261"/>
    </source>
</evidence>
<keyword evidence="6 9" id="KW-0769">Symport</keyword>
<keyword evidence="5 9" id="KW-0812">Transmembrane</keyword>
<name>A0A177IUQ6_9CORY</name>
<gene>
    <name evidence="10" type="ORF">AYJ05_02400</name>
</gene>
<dbReference type="GO" id="GO:0005886">
    <property type="term" value="C:plasma membrane"/>
    <property type="evidence" value="ECO:0007669"/>
    <property type="project" value="UniProtKB-SubCell"/>
</dbReference>
<evidence type="ECO:0000256" key="7">
    <source>
        <dbReference type="ARBA" id="ARBA00022989"/>
    </source>
</evidence>
<evidence type="ECO:0000256" key="3">
    <source>
        <dbReference type="ARBA" id="ARBA00022448"/>
    </source>
</evidence>
<feature type="transmembrane region" description="Helical" evidence="9">
    <location>
        <begin position="180"/>
        <end position="201"/>
    </location>
</feature>
<dbReference type="RefSeq" id="WP_066837031.1">
    <property type="nucleotide sequence ID" value="NZ_LSTQ01000001.1"/>
</dbReference>
<keyword evidence="3 9" id="KW-0813">Transport</keyword>
<keyword evidence="4 9" id="KW-1003">Cell membrane</keyword>
<evidence type="ECO:0000256" key="6">
    <source>
        <dbReference type="ARBA" id="ARBA00022847"/>
    </source>
</evidence>
<dbReference type="NCBIfam" id="TIGR00835">
    <property type="entry name" value="agcS"/>
    <property type="match status" value="1"/>
</dbReference>
<evidence type="ECO:0000256" key="1">
    <source>
        <dbReference type="ARBA" id="ARBA00004651"/>
    </source>
</evidence>
<dbReference type="FunFam" id="1.20.1740.10:FF:000004">
    <property type="entry name" value="Sodium:alanine symporter family protein"/>
    <property type="match status" value="1"/>
</dbReference>
<comment type="similarity">
    <text evidence="2 9">Belongs to the alanine or glycine:cation symporter (AGCS) (TC 2.A.25) family.</text>
</comment>
<evidence type="ECO:0000313" key="11">
    <source>
        <dbReference type="Proteomes" id="UP000076947"/>
    </source>
</evidence>
<dbReference type="EMBL" id="LSTQ01000001">
    <property type="protein sequence ID" value="OAH32544.1"/>
    <property type="molecule type" value="Genomic_DNA"/>
</dbReference>
<dbReference type="STRING" id="1705.CA21670_09820"/>
<feature type="transmembrane region" description="Helical" evidence="9">
    <location>
        <begin position="92"/>
        <end position="111"/>
    </location>
</feature>
<feature type="transmembrane region" description="Helical" evidence="9">
    <location>
        <begin position="439"/>
        <end position="460"/>
    </location>
</feature>
<organism evidence="10 11">
    <name type="scientific">Corynebacterium stationis</name>
    <dbReference type="NCBI Taxonomy" id="1705"/>
    <lineage>
        <taxon>Bacteria</taxon>
        <taxon>Bacillati</taxon>
        <taxon>Actinomycetota</taxon>
        <taxon>Actinomycetes</taxon>
        <taxon>Mycobacteriales</taxon>
        <taxon>Corynebacteriaceae</taxon>
        <taxon>Corynebacterium</taxon>
    </lineage>
</organism>
<keyword evidence="8 9" id="KW-0472">Membrane</keyword>
<feature type="transmembrane region" description="Helical" evidence="9">
    <location>
        <begin position="12"/>
        <end position="35"/>
    </location>
</feature>
<evidence type="ECO:0000256" key="9">
    <source>
        <dbReference type="RuleBase" id="RU363064"/>
    </source>
</evidence>
<dbReference type="Pfam" id="PF01235">
    <property type="entry name" value="Na_Ala_symp"/>
    <property type="match status" value="1"/>
</dbReference>
<protein>
    <submittedName>
        <fullName evidence="10">Sodium:alanine symporter</fullName>
    </submittedName>
</protein>
<dbReference type="PANTHER" id="PTHR30330">
    <property type="entry name" value="AGSS FAMILY TRANSPORTER, SODIUM-ALANINE"/>
    <property type="match status" value="1"/>
</dbReference>
<evidence type="ECO:0000256" key="4">
    <source>
        <dbReference type="ARBA" id="ARBA00022475"/>
    </source>
</evidence>
<comment type="caution">
    <text evidence="10">The sequence shown here is derived from an EMBL/GenBank/DDBJ whole genome shotgun (WGS) entry which is preliminary data.</text>
</comment>
<evidence type="ECO:0000313" key="10">
    <source>
        <dbReference type="EMBL" id="OAH32544.1"/>
    </source>
</evidence>
<keyword evidence="11" id="KW-1185">Reference proteome</keyword>
<dbReference type="InterPro" id="IPR001463">
    <property type="entry name" value="Na/Ala_symport"/>
</dbReference>
<proteinExistence type="inferred from homology"/>
<evidence type="ECO:0000256" key="8">
    <source>
        <dbReference type="ARBA" id="ARBA00023136"/>
    </source>
</evidence>
<keyword evidence="7 9" id="KW-1133">Transmembrane helix</keyword>
<dbReference type="OrthoDB" id="9806926at2"/>
<accession>A0A177IUQ6</accession>
<dbReference type="PANTHER" id="PTHR30330:SF7">
    <property type="entry name" value="SODIUM_PROTON-DEPENDENT ALANINE CARRIER PROTEIN YRBD-RELATED"/>
    <property type="match status" value="1"/>
</dbReference>
<feature type="transmembrane region" description="Helical" evidence="9">
    <location>
        <begin position="213"/>
        <end position="234"/>
    </location>
</feature>
<feature type="transmembrane region" description="Helical" evidence="9">
    <location>
        <begin position="370"/>
        <end position="389"/>
    </location>
</feature>
<reference evidence="11" key="1">
    <citation type="submission" date="2016-02" db="EMBL/GenBank/DDBJ databases">
        <authorList>
            <person name="Kaur G."/>
            <person name="Nair G.R."/>
            <person name="Mayilraj S."/>
        </authorList>
    </citation>
    <scope>NUCLEOTIDE SEQUENCE [LARGE SCALE GENOMIC DNA]</scope>
    <source>
        <strain evidence="11">GA-15</strain>
    </source>
</reference>
<feature type="transmembrane region" description="Helical" evidence="9">
    <location>
        <begin position="410"/>
        <end position="433"/>
    </location>
</feature>
<evidence type="ECO:0000256" key="5">
    <source>
        <dbReference type="ARBA" id="ARBA00022692"/>
    </source>
</evidence>
<feature type="transmembrane region" description="Helical" evidence="9">
    <location>
        <begin position="302"/>
        <end position="320"/>
    </location>
</feature>
<feature type="transmembrane region" description="Helical" evidence="9">
    <location>
        <begin position="240"/>
        <end position="265"/>
    </location>
</feature>
<comment type="subcellular location">
    <subcellularLocation>
        <location evidence="1 9">Cell membrane</location>
        <topology evidence="1 9">Multi-pass membrane protein</topology>
    </subcellularLocation>
</comment>
<dbReference type="Proteomes" id="UP000076947">
    <property type="component" value="Unassembled WGS sequence"/>
</dbReference>
<dbReference type="AlphaFoldDB" id="A0A177IUQ6"/>
<sequence length="518" mass="55672">MAALLDWLNGVIWSPALVFLCLAAGVYFTIVTKFIQIRGIPDMLKQLVRGERSENGVSSFESLMMSLAGRVGVGNIAGVATAIAFGGPGAVFWMWTVALLGSATSFIECTLAQIYKEQDKDTGEYRGGPAYYIEKAYAHTKAAPFMLIYGVVFAVAMILATAYFLPGIQANGVSSAVENAWGISTTITGVTLAVVLAVIVVGGVKRIASFASMVVPFMAAIYIIIAFIILFINYQDIPEVFSLIFTSAFNLNAGFGGMLGVAIMWGVRRGIYSNEAGQGTGPQHAAAAEVSHPAKQGFVQAFAVYVDTLFVCSATAFIIISTDMYRVFEGESEDGAIRYEGQMLPSDTAVGPGFVQEGLDAHFSGFGPSFVALAIMFFAFTTVLAYYYMAETNLTYFNRWIPNSKVRRGIIWVLRVLVVISVVVGATSASGAAWALGDIGVGATAWLNIIGIIILQGPALKAMKDYYEQKKAGKDPQFDPEALGIKNATFWEKRKLQNPELYGNAPVSRPAETAPVQE</sequence>
<feature type="transmembrane region" description="Helical" evidence="9">
    <location>
        <begin position="145"/>
        <end position="168"/>
    </location>
</feature>
<dbReference type="GO" id="GO:0005283">
    <property type="term" value="F:amino acid:sodium symporter activity"/>
    <property type="evidence" value="ECO:0007669"/>
    <property type="project" value="InterPro"/>
</dbReference>
<feature type="transmembrane region" description="Helical" evidence="9">
    <location>
        <begin position="67"/>
        <end position="86"/>
    </location>
</feature>